<dbReference type="InterPro" id="IPR022666">
    <property type="entry name" value="Ribosomal_uL2_RNA-bd_dom"/>
</dbReference>
<dbReference type="InterPro" id="IPR002171">
    <property type="entry name" value="Ribosomal_uL2"/>
</dbReference>
<comment type="caution">
    <text evidence="6">The sequence shown here is derived from an EMBL/GenBank/DDBJ whole genome shotgun (WGS) entry which is preliminary data.</text>
</comment>
<dbReference type="EMBL" id="LWCA01000149">
    <property type="protein sequence ID" value="OAF70425.1"/>
    <property type="molecule type" value="Genomic_DNA"/>
</dbReference>
<keyword evidence="7" id="KW-1185">Reference proteome</keyword>
<proteinExistence type="inferred from homology"/>
<dbReference type="InterPro" id="IPR022669">
    <property type="entry name" value="Ribosomal_uL2_C"/>
</dbReference>
<accession>A0A177B855</accession>
<dbReference type="InterPro" id="IPR012340">
    <property type="entry name" value="NA-bd_OB-fold"/>
</dbReference>
<dbReference type="InterPro" id="IPR014722">
    <property type="entry name" value="Rib_uL2_dom2"/>
</dbReference>
<dbReference type="Gene3D" id="2.30.30.30">
    <property type="match status" value="1"/>
</dbReference>
<reference evidence="6 7" key="1">
    <citation type="submission" date="2016-04" db="EMBL/GenBank/DDBJ databases">
        <title>The genome of Intoshia linei affirms orthonectids as highly simplified spiralians.</title>
        <authorList>
            <person name="Mikhailov K.V."/>
            <person name="Slusarev G.S."/>
            <person name="Nikitin M.A."/>
            <person name="Logacheva M.D."/>
            <person name="Penin A."/>
            <person name="Aleoshin V."/>
            <person name="Panchin Y.V."/>
        </authorList>
    </citation>
    <scope>NUCLEOTIDE SEQUENCE [LARGE SCALE GENOMIC DNA]</scope>
    <source>
        <strain evidence="6">Intl2013</strain>
        <tissue evidence="6">Whole animal</tissue>
    </source>
</reference>
<name>A0A177B855_9BILA</name>
<keyword evidence="3" id="KW-0687">Ribonucleoprotein</keyword>
<gene>
    <name evidence="6" type="ORF">A3Q56_01836</name>
</gene>
<dbReference type="GO" id="GO:0003735">
    <property type="term" value="F:structural constituent of ribosome"/>
    <property type="evidence" value="ECO:0007669"/>
    <property type="project" value="InterPro"/>
</dbReference>
<dbReference type="GO" id="GO:0005762">
    <property type="term" value="C:mitochondrial large ribosomal subunit"/>
    <property type="evidence" value="ECO:0007669"/>
    <property type="project" value="TreeGrafter"/>
</dbReference>
<organism evidence="6 7">
    <name type="scientific">Intoshia linei</name>
    <dbReference type="NCBI Taxonomy" id="1819745"/>
    <lineage>
        <taxon>Eukaryota</taxon>
        <taxon>Metazoa</taxon>
        <taxon>Spiralia</taxon>
        <taxon>Lophotrochozoa</taxon>
        <taxon>Mesozoa</taxon>
        <taxon>Orthonectida</taxon>
        <taxon>Rhopaluridae</taxon>
        <taxon>Intoshia</taxon>
    </lineage>
</organism>
<feature type="domain" description="Large ribosomal subunit protein uL2 C-terminal" evidence="4">
    <location>
        <begin position="155"/>
        <end position="270"/>
    </location>
</feature>
<dbReference type="Pfam" id="PF00181">
    <property type="entry name" value="Ribosomal_L2_N"/>
    <property type="match status" value="1"/>
</dbReference>
<evidence type="ECO:0000256" key="3">
    <source>
        <dbReference type="ARBA" id="ARBA00023274"/>
    </source>
</evidence>
<evidence type="ECO:0000256" key="2">
    <source>
        <dbReference type="ARBA" id="ARBA00022980"/>
    </source>
</evidence>
<sequence length="313" mass="36697">MQICVRLNQLKRQIRYKGNNNRDVFRNQFPSKKGRWQPFAKYSDIYEYTTEPLNFHRTGGRGPNGRIWNHKSGKGVKREFRWIDFNRTRFLDTSNIEDVYHERVAEFFFDKYSRTAKIALVINGINKRWIIACEDLEIDQIITTSCYIPDTPIFGLIGNAYPVGALVKDTIIHCLQSKVDADANLFRAAGTYGQIIDSTLDGKHVLIRGNDQRNHTVDKHCIATVGRVSNIEHDKERFTTFGQKARFGIKQRSGVWHKKRVHKLQPRTPVVINPKYMEKSNYYKMVLPYEDNLPKTSWTDWPQSYYDDRVKDI</sequence>
<dbReference type="GO" id="GO:0032543">
    <property type="term" value="P:mitochondrial translation"/>
    <property type="evidence" value="ECO:0007669"/>
    <property type="project" value="TreeGrafter"/>
</dbReference>
<evidence type="ECO:0000313" key="7">
    <source>
        <dbReference type="Proteomes" id="UP000078046"/>
    </source>
</evidence>
<dbReference type="SUPFAM" id="SSF50104">
    <property type="entry name" value="Translation proteins SH3-like domain"/>
    <property type="match status" value="1"/>
</dbReference>
<evidence type="ECO:0000313" key="6">
    <source>
        <dbReference type="EMBL" id="OAF70425.1"/>
    </source>
</evidence>
<evidence type="ECO:0000256" key="1">
    <source>
        <dbReference type="ARBA" id="ARBA00005636"/>
    </source>
</evidence>
<evidence type="ECO:0000259" key="5">
    <source>
        <dbReference type="SMART" id="SM01383"/>
    </source>
</evidence>
<evidence type="ECO:0000259" key="4">
    <source>
        <dbReference type="SMART" id="SM01382"/>
    </source>
</evidence>
<dbReference type="PANTHER" id="PTHR13691:SF73">
    <property type="entry name" value="LARGE RIBOSOMAL SUBUNIT PROTEIN UL2M"/>
    <property type="match status" value="1"/>
</dbReference>
<dbReference type="PANTHER" id="PTHR13691">
    <property type="entry name" value="RIBOSOMAL PROTEIN L2"/>
    <property type="match status" value="1"/>
</dbReference>
<dbReference type="OrthoDB" id="268576at2759"/>
<dbReference type="GO" id="GO:0003723">
    <property type="term" value="F:RNA binding"/>
    <property type="evidence" value="ECO:0007669"/>
    <property type="project" value="TreeGrafter"/>
</dbReference>
<protein>
    <submittedName>
        <fullName evidence="6">39S ribosomal protein L2, mitochondrial</fullName>
    </submittedName>
</protein>
<dbReference type="Pfam" id="PF03947">
    <property type="entry name" value="Ribosomal_L2_C"/>
    <property type="match status" value="1"/>
</dbReference>
<dbReference type="SUPFAM" id="SSF50249">
    <property type="entry name" value="Nucleic acid-binding proteins"/>
    <property type="match status" value="1"/>
</dbReference>
<dbReference type="SMART" id="SM01383">
    <property type="entry name" value="Ribosomal_L2"/>
    <property type="match status" value="1"/>
</dbReference>
<feature type="domain" description="Large ribosomal subunit protein uL2 RNA-binding" evidence="5">
    <location>
        <begin position="60"/>
        <end position="144"/>
    </location>
</feature>
<dbReference type="AlphaFoldDB" id="A0A177B855"/>
<dbReference type="SMART" id="SM01382">
    <property type="entry name" value="Ribosomal_L2_C"/>
    <property type="match status" value="1"/>
</dbReference>
<comment type="similarity">
    <text evidence="1">Belongs to the universal ribosomal protein uL2 family.</text>
</comment>
<dbReference type="Proteomes" id="UP000078046">
    <property type="component" value="Unassembled WGS sequence"/>
</dbReference>
<dbReference type="InterPro" id="IPR008991">
    <property type="entry name" value="Translation_prot_SH3-like_sf"/>
</dbReference>
<keyword evidence="2 6" id="KW-0689">Ribosomal protein</keyword>
<dbReference type="Gene3D" id="2.40.50.140">
    <property type="entry name" value="Nucleic acid-binding proteins"/>
    <property type="match status" value="1"/>
</dbReference>